<protein>
    <submittedName>
        <fullName evidence="2 4">Uncharacterized protein</fullName>
    </submittedName>
</protein>
<feature type="region of interest" description="Disordered" evidence="1">
    <location>
        <begin position="97"/>
        <end position="187"/>
    </location>
</feature>
<feature type="compositionally biased region" description="Basic and acidic residues" evidence="1">
    <location>
        <begin position="30"/>
        <end position="53"/>
    </location>
</feature>
<dbReference type="GeneID" id="54464199"/>
<keyword evidence="3" id="KW-1185">Reference proteome</keyword>
<feature type="compositionally biased region" description="Basic and acidic residues" evidence="1">
    <location>
        <begin position="128"/>
        <end position="148"/>
    </location>
</feature>
<evidence type="ECO:0000256" key="1">
    <source>
        <dbReference type="SAM" id="MobiDB-lite"/>
    </source>
</evidence>
<feature type="region of interest" description="Disordered" evidence="1">
    <location>
        <begin position="30"/>
        <end position="57"/>
    </location>
</feature>
<dbReference type="OrthoDB" id="10400181at2759"/>
<dbReference type="Proteomes" id="UP000504636">
    <property type="component" value="Unplaced"/>
</dbReference>
<sequence>MCRHIPTSPTQSIASLLATVVVVGATRIREKQKEKKEARRKESQQFEKELLHDLEDEQTQTEIDLVDKFADGKAQNKAMAGQALESEPLWKAAKDIEPHEQVQTSKAKKSNKKDPDSPRVRWKSAYSKLDDEKRSRTEEITVRLEKESQSATKPPAAKEYTVTGKGRHVKRDSGTAETDPMTDTPKTERNILVMEAEIAKQEEIQDQVENLISGRVAWIEPHQQRNDGDDLRIKALSEIGKAWTMAPTKSCRGSRRAEGRMSGSCHGRKRSEGGCAGRRPQRVETWF</sequence>
<dbReference type="AlphaFoldDB" id="A0A6A6Z762"/>
<name>A0A6A6Z762_9PEZI</name>
<organism evidence="2">
    <name type="scientific">Mytilinidion resinicola</name>
    <dbReference type="NCBI Taxonomy" id="574789"/>
    <lineage>
        <taxon>Eukaryota</taxon>
        <taxon>Fungi</taxon>
        <taxon>Dikarya</taxon>
        <taxon>Ascomycota</taxon>
        <taxon>Pezizomycotina</taxon>
        <taxon>Dothideomycetes</taxon>
        <taxon>Pleosporomycetidae</taxon>
        <taxon>Mytilinidiales</taxon>
        <taxon>Mytilinidiaceae</taxon>
        <taxon>Mytilinidion</taxon>
    </lineage>
</organism>
<reference evidence="4" key="2">
    <citation type="submission" date="2020-04" db="EMBL/GenBank/DDBJ databases">
        <authorList>
            <consortium name="NCBI Genome Project"/>
        </authorList>
    </citation>
    <scope>NUCLEOTIDE SEQUENCE</scope>
    <source>
        <strain evidence="4">CBS 304.34</strain>
    </source>
</reference>
<reference evidence="4" key="3">
    <citation type="submission" date="2025-04" db="UniProtKB">
        <authorList>
            <consortium name="RefSeq"/>
        </authorList>
    </citation>
    <scope>IDENTIFICATION</scope>
    <source>
        <strain evidence="4">CBS 304.34</strain>
    </source>
</reference>
<reference evidence="2 4" key="1">
    <citation type="journal article" date="2020" name="Stud. Mycol.">
        <title>101 Dothideomycetes genomes: a test case for predicting lifestyles and emergence of pathogens.</title>
        <authorList>
            <person name="Haridas S."/>
            <person name="Albert R."/>
            <person name="Binder M."/>
            <person name="Bloem J."/>
            <person name="Labutti K."/>
            <person name="Salamov A."/>
            <person name="Andreopoulos B."/>
            <person name="Baker S."/>
            <person name="Barry K."/>
            <person name="Bills G."/>
            <person name="Bluhm B."/>
            <person name="Cannon C."/>
            <person name="Castanera R."/>
            <person name="Culley D."/>
            <person name="Daum C."/>
            <person name="Ezra D."/>
            <person name="Gonzalez J."/>
            <person name="Henrissat B."/>
            <person name="Kuo A."/>
            <person name="Liang C."/>
            <person name="Lipzen A."/>
            <person name="Lutzoni F."/>
            <person name="Magnuson J."/>
            <person name="Mondo S."/>
            <person name="Nolan M."/>
            <person name="Ohm R."/>
            <person name="Pangilinan J."/>
            <person name="Park H.-J."/>
            <person name="Ramirez L."/>
            <person name="Alfaro M."/>
            <person name="Sun H."/>
            <person name="Tritt A."/>
            <person name="Yoshinaga Y."/>
            <person name="Zwiers L.-H."/>
            <person name="Turgeon B."/>
            <person name="Goodwin S."/>
            <person name="Spatafora J."/>
            <person name="Crous P."/>
            <person name="Grigoriev I."/>
        </authorList>
    </citation>
    <scope>NUCLEOTIDE SEQUENCE</scope>
    <source>
        <strain evidence="2 4">CBS 304.34</strain>
    </source>
</reference>
<dbReference type="RefSeq" id="XP_033583513.1">
    <property type="nucleotide sequence ID" value="XM_033723306.1"/>
</dbReference>
<evidence type="ECO:0000313" key="4">
    <source>
        <dbReference type="RefSeq" id="XP_033583513.1"/>
    </source>
</evidence>
<feature type="region of interest" description="Disordered" evidence="1">
    <location>
        <begin position="250"/>
        <end position="287"/>
    </location>
</feature>
<gene>
    <name evidence="2 4" type="ORF">BDZ99DRAFT_494355</name>
</gene>
<dbReference type="EMBL" id="MU003693">
    <property type="protein sequence ID" value="KAF2816549.1"/>
    <property type="molecule type" value="Genomic_DNA"/>
</dbReference>
<accession>A0A6A6Z762</accession>
<evidence type="ECO:0000313" key="2">
    <source>
        <dbReference type="EMBL" id="KAF2816549.1"/>
    </source>
</evidence>
<evidence type="ECO:0000313" key="3">
    <source>
        <dbReference type="Proteomes" id="UP000504636"/>
    </source>
</evidence>
<proteinExistence type="predicted"/>